<feature type="signal peptide" evidence="5">
    <location>
        <begin position="1"/>
        <end position="21"/>
    </location>
</feature>
<dbReference type="InterPro" id="IPR000917">
    <property type="entry name" value="Sulfatase_N"/>
</dbReference>
<comment type="caution">
    <text evidence="7">The sequence shown here is derived from an EMBL/GenBank/DDBJ whole genome shotgun (WGS) entry which is preliminary data.</text>
</comment>
<dbReference type="Pfam" id="PF00884">
    <property type="entry name" value="Sulfatase"/>
    <property type="match status" value="1"/>
</dbReference>
<protein>
    <submittedName>
        <fullName evidence="7">Sulfatase-like hydrolase/transferase</fullName>
    </submittedName>
</protein>
<evidence type="ECO:0000256" key="1">
    <source>
        <dbReference type="ARBA" id="ARBA00008779"/>
    </source>
</evidence>
<evidence type="ECO:0000313" key="7">
    <source>
        <dbReference type="EMBL" id="MBS2211312.1"/>
    </source>
</evidence>
<keyword evidence="2" id="KW-0479">Metal-binding</keyword>
<dbReference type="InterPro" id="IPR050738">
    <property type="entry name" value="Sulfatase"/>
</dbReference>
<proteinExistence type="inferred from homology"/>
<dbReference type="PROSITE" id="PS00523">
    <property type="entry name" value="SULFATASE_1"/>
    <property type="match status" value="1"/>
</dbReference>
<evidence type="ECO:0000259" key="6">
    <source>
        <dbReference type="Pfam" id="PF00884"/>
    </source>
</evidence>
<dbReference type="InterPro" id="IPR017850">
    <property type="entry name" value="Alkaline_phosphatase_core_sf"/>
</dbReference>
<keyword evidence="5" id="KW-0732">Signal</keyword>
<keyword evidence="3" id="KW-0378">Hydrolase</keyword>
<dbReference type="EMBL" id="JAGUCN010000007">
    <property type="protein sequence ID" value="MBS2211312.1"/>
    <property type="molecule type" value="Genomic_DNA"/>
</dbReference>
<accession>A0ABS5K8W3</accession>
<dbReference type="RefSeq" id="WP_212227395.1">
    <property type="nucleotide sequence ID" value="NZ_JAGUCN010000007.1"/>
</dbReference>
<evidence type="ECO:0000256" key="5">
    <source>
        <dbReference type="SAM" id="SignalP"/>
    </source>
</evidence>
<dbReference type="PANTHER" id="PTHR42693:SF53">
    <property type="entry name" value="ENDO-4-O-SULFATASE"/>
    <property type="match status" value="1"/>
</dbReference>
<dbReference type="InterPro" id="IPR024607">
    <property type="entry name" value="Sulfatase_CS"/>
</dbReference>
<dbReference type="SUPFAM" id="SSF53649">
    <property type="entry name" value="Alkaline phosphatase-like"/>
    <property type="match status" value="1"/>
</dbReference>
<evidence type="ECO:0000256" key="3">
    <source>
        <dbReference type="ARBA" id="ARBA00022801"/>
    </source>
</evidence>
<organism evidence="7 8">
    <name type="scientific">Carboxylicivirga mesophila</name>
    <dbReference type="NCBI Taxonomy" id="1166478"/>
    <lineage>
        <taxon>Bacteria</taxon>
        <taxon>Pseudomonadati</taxon>
        <taxon>Bacteroidota</taxon>
        <taxon>Bacteroidia</taxon>
        <taxon>Marinilabiliales</taxon>
        <taxon>Marinilabiliaceae</taxon>
        <taxon>Carboxylicivirga</taxon>
    </lineage>
</organism>
<feature type="domain" description="Sulfatase N-terminal" evidence="6">
    <location>
        <begin position="29"/>
        <end position="347"/>
    </location>
</feature>
<evidence type="ECO:0000256" key="2">
    <source>
        <dbReference type="ARBA" id="ARBA00022723"/>
    </source>
</evidence>
<keyword evidence="8" id="KW-1185">Reference proteome</keyword>
<name>A0ABS5K8W3_9BACT</name>
<feature type="chain" id="PRO_5047408738" evidence="5">
    <location>
        <begin position="22"/>
        <end position="464"/>
    </location>
</feature>
<reference evidence="7 8" key="1">
    <citation type="journal article" date="2014" name="Int. J. Syst. Evol. Microbiol.">
        <title>Carboxylicivirga gen. nov. in the family Marinilabiliaceae with two novel species, Carboxylicivirga mesophila sp. nov. and Carboxylicivirga taeanensis sp. nov., and reclassification of Cytophaga fermentans as Saccharicrinis fermentans gen. nov., comb. nov.</title>
        <authorList>
            <person name="Yang S.H."/>
            <person name="Seo H.S."/>
            <person name="Woo J.H."/>
            <person name="Oh H.M."/>
            <person name="Jang H."/>
            <person name="Lee J.H."/>
            <person name="Kim S.J."/>
            <person name="Kwon K.K."/>
        </authorList>
    </citation>
    <scope>NUCLEOTIDE SEQUENCE [LARGE SCALE GENOMIC DNA]</scope>
    <source>
        <strain evidence="7 8">JCM 18290</strain>
    </source>
</reference>
<evidence type="ECO:0000313" key="8">
    <source>
        <dbReference type="Proteomes" id="UP000721861"/>
    </source>
</evidence>
<sequence>MFKHLLLLLMPLIAISCNMSADKNAPKQPNLIVIMTDDMGYADVGFNGCTDIPTPNIDKIADQGVRFTQGYVTFPVCGPSRAGFLTGRYQDRFGFTTNPSIDPNNPISGLPVEEETMAQVLRKAGYKNAIVGKWHMGTHPNFHPLERGFDYFYGFLSGGHNYFHDELYLNDLSEVTKKWEWYRTKIIENREKVETDDYLTDELSDAAVNFINQKVDKSEHFMLYLAYNAPHTPLQATEKYLSRFPNIEDKKRKTYAAMVSAVDDGVGRVLKALQDGGINDNTIVVFLSDNGGAHNNASDNGPLRGLKGDLFEGGIRVPFAMCWPAVIPAGQTYDKAISSMDVMATIVAQNSIEISAERPLDGVDLVPYLTGESKEEPHDYLFWRKWEQNAMAIRHGMNKLVANNNQDSSAPELYNIENEINEQTNIKAENEELSNHLLEEWEKWNAQLKDRVFTTLGGDEWWID</sequence>
<comment type="similarity">
    <text evidence="1">Belongs to the sulfatase family.</text>
</comment>
<dbReference type="PANTHER" id="PTHR42693">
    <property type="entry name" value="ARYLSULFATASE FAMILY MEMBER"/>
    <property type="match status" value="1"/>
</dbReference>
<dbReference type="Proteomes" id="UP000721861">
    <property type="component" value="Unassembled WGS sequence"/>
</dbReference>
<dbReference type="Gene3D" id="3.30.1120.10">
    <property type="match status" value="1"/>
</dbReference>
<keyword evidence="4" id="KW-0106">Calcium</keyword>
<dbReference type="Gene3D" id="3.40.720.10">
    <property type="entry name" value="Alkaline Phosphatase, subunit A"/>
    <property type="match status" value="1"/>
</dbReference>
<evidence type="ECO:0000256" key="4">
    <source>
        <dbReference type="ARBA" id="ARBA00022837"/>
    </source>
</evidence>
<dbReference type="PROSITE" id="PS51257">
    <property type="entry name" value="PROKAR_LIPOPROTEIN"/>
    <property type="match status" value="1"/>
</dbReference>
<gene>
    <name evidence="7" type="ORF">KEM09_07865</name>
</gene>